<dbReference type="Gene3D" id="3.40.50.150">
    <property type="entry name" value="Vaccinia Virus protein VP39"/>
    <property type="match status" value="2"/>
</dbReference>
<dbReference type="SUPFAM" id="SSF53335">
    <property type="entry name" value="S-adenosyl-L-methionine-dependent methyltransferases"/>
    <property type="match status" value="1"/>
</dbReference>
<dbReference type="GO" id="GO:0032259">
    <property type="term" value="P:methylation"/>
    <property type="evidence" value="ECO:0007669"/>
    <property type="project" value="UniProtKB-KW"/>
</dbReference>
<sequence length="215" mass="24978">MPLDHCPLCHHSDTLLFSQDQQRTYLHCTRCKLVFVPKQYLLSPEQERQHYLLHNNDVQDTGYRHFLNQLATPLLASLGPAAKQGLDFGCGPGPLLAQILSEAGHHMQVWDPFFANNPMVLQQQYDFISCTEAIEHFVNPAKEWQRWLSLLKTEGILAIMTKCYPTAETFNHWYYKRDPTHICFFSRETFLWLAAQFNLHCAFPTNDVVIFHKNG</sequence>
<reference evidence="2" key="1">
    <citation type="journal article" date="2019" name="Int. J. Syst. Evol. Microbiol.">
        <title>The Global Catalogue of Microorganisms (GCM) 10K type strain sequencing project: providing services to taxonomists for standard genome sequencing and annotation.</title>
        <authorList>
            <consortium name="The Broad Institute Genomics Platform"/>
            <consortium name="The Broad Institute Genome Sequencing Center for Infectious Disease"/>
            <person name="Wu L."/>
            <person name="Ma J."/>
        </authorList>
    </citation>
    <scope>NUCLEOTIDE SEQUENCE [LARGE SCALE GENOMIC DNA]</scope>
    <source>
        <strain evidence="2">KCTC 23723</strain>
    </source>
</reference>
<keyword evidence="1" id="KW-0489">Methyltransferase</keyword>
<keyword evidence="2" id="KW-1185">Reference proteome</keyword>
<gene>
    <name evidence="1" type="ORF">GCM10008111_23450</name>
</gene>
<dbReference type="InterPro" id="IPR029063">
    <property type="entry name" value="SAM-dependent_MTases_sf"/>
</dbReference>
<keyword evidence="1" id="KW-0808">Transferase</keyword>
<dbReference type="Pfam" id="PF13489">
    <property type="entry name" value="Methyltransf_23"/>
    <property type="match status" value="1"/>
</dbReference>
<comment type="caution">
    <text evidence="1">The sequence shown here is derived from an EMBL/GenBank/DDBJ whole genome shotgun (WGS) entry which is preliminary data.</text>
</comment>
<accession>A0ABQ2WSW3</accession>
<dbReference type="RefSeq" id="WP_189483412.1">
    <property type="nucleotide sequence ID" value="NZ_BMYR01000009.1"/>
</dbReference>
<dbReference type="Proteomes" id="UP000634667">
    <property type="component" value="Unassembled WGS sequence"/>
</dbReference>
<organism evidence="1 2">
    <name type="scientific">Alishewanella tabrizica</name>
    <dbReference type="NCBI Taxonomy" id="671278"/>
    <lineage>
        <taxon>Bacteria</taxon>
        <taxon>Pseudomonadati</taxon>
        <taxon>Pseudomonadota</taxon>
        <taxon>Gammaproteobacteria</taxon>
        <taxon>Alteromonadales</taxon>
        <taxon>Alteromonadaceae</taxon>
        <taxon>Alishewanella</taxon>
    </lineage>
</organism>
<dbReference type="GO" id="GO:0008168">
    <property type="term" value="F:methyltransferase activity"/>
    <property type="evidence" value="ECO:0007669"/>
    <property type="project" value="UniProtKB-KW"/>
</dbReference>
<evidence type="ECO:0000313" key="2">
    <source>
        <dbReference type="Proteomes" id="UP000634667"/>
    </source>
</evidence>
<dbReference type="EMBL" id="BMYR01000009">
    <property type="protein sequence ID" value="GGW66773.1"/>
    <property type="molecule type" value="Genomic_DNA"/>
</dbReference>
<proteinExistence type="predicted"/>
<name>A0ABQ2WSW3_9ALTE</name>
<evidence type="ECO:0000313" key="1">
    <source>
        <dbReference type="EMBL" id="GGW66773.1"/>
    </source>
</evidence>
<protein>
    <submittedName>
        <fullName evidence="1">Methyltransferase</fullName>
    </submittedName>
</protein>